<feature type="transmembrane region" description="Helical" evidence="7">
    <location>
        <begin position="6"/>
        <end position="27"/>
    </location>
</feature>
<dbReference type="InterPro" id="IPR050121">
    <property type="entry name" value="Cytochrome_P450_monoxygenase"/>
</dbReference>
<keyword evidence="7" id="KW-0812">Transmembrane</keyword>
<keyword evidence="5" id="KW-0408">Iron</keyword>
<keyword evidence="4" id="KW-0479">Metal-binding</keyword>
<keyword evidence="6" id="KW-0560">Oxidoreductase</keyword>
<dbReference type="Pfam" id="PF00067">
    <property type="entry name" value="p450"/>
    <property type="match status" value="1"/>
</dbReference>
<evidence type="ECO:0000256" key="6">
    <source>
        <dbReference type="ARBA" id="ARBA00023033"/>
    </source>
</evidence>
<reference evidence="8 9" key="1">
    <citation type="submission" date="2023-01" db="EMBL/GenBank/DDBJ databases">
        <title>Analysis of 21 Apiospora genomes using comparative genomics revels a genus with tremendous synthesis potential of carbohydrate active enzymes and secondary metabolites.</title>
        <authorList>
            <person name="Sorensen T."/>
        </authorList>
    </citation>
    <scope>NUCLEOTIDE SEQUENCE [LARGE SCALE GENOMIC DNA]</scope>
    <source>
        <strain evidence="8 9">CBS 20057</strain>
    </source>
</reference>
<protein>
    <recommendedName>
        <fullName evidence="10">Cytochrome P450</fullName>
    </recommendedName>
</protein>
<dbReference type="InterPro" id="IPR001128">
    <property type="entry name" value="Cyt_P450"/>
</dbReference>
<proteinExistence type="inferred from homology"/>
<organism evidence="8 9">
    <name type="scientific">Apiospora marii</name>
    <dbReference type="NCBI Taxonomy" id="335849"/>
    <lineage>
        <taxon>Eukaryota</taxon>
        <taxon>Fungi</taxon>
        <taxon>Dikarya</taxon>
        <taxon>Ascomycota</taxon>
        <taxon>Pezizomycotina</taxon>
        <taxon>Sordariomycetes</taxon>
        <taxon>Xylariomycetidae</taxon>
        <taxon>Amphisphaeriales</taxon>
        <taxon>Apiosporaceae</taxon>
        <taxon>Apiospora</taxon>
    </lineage>
</organism>
<comment type="cofactor">
    <cofactor evidence="1">
        <name>heme</name>
        <dbReference type="ChEBI" id="CHEBI:30413"/>
    </cofactor>
</comment>
<evidence type="ECO:0008006" key="10">
    <source>
        <dbReference type="Google" id="ProtNLM"/>
    </source>
</evidence>
<comment type="similarity">
    <text evidence="2">Belongs to the cytochrome P450 family.</text>
</comment>
<dbReference type="InterPro" id="IPR036396">
    <property type="entry name" value="Cyt_P450_sf"/>
</dbReference>
<keyword evidence="7" id="KW-0472">Membrane</keyword>
<evidence type="ECO:0000256" key="4">
    <source>
        <dbReference type="ARBA" id="ARBA00022723"/>
    </source>
</evidence>
<keyword evidence="6" id="KW-0503">Monooxygenase</keyword>
<dbReference type="PANTHER" id="PTHR24305:SF226">
    <property type="entry name" value="CYTOCHROME P450 MONOOXYGENASE"/>
    <property type="match status" value="1"/>
</dbReference>
<evidence type="ECO:0000313" key="9">
    <source>
        <dbReference type="Proteomes" id="UP001396898"/>
    </source>
</evidence>
<evidence type="ECO:0000256" key="1">
    <source>
        <dbReference type="ARBA" id="ARBA00001971"/>
    </source>
</evidence>
<keyword evidence="9" id="KW-1185">Reference proteome</keyword>
<name>A0ABR1SRV9_9PEZI</name>
<dbReference type="EMBL" id="JAQQWI010000004">
    <property type="protein sequence ID" value="KAK8036576.1"/>
    <property type="molecule type" value="Genomic_DNA"/>
</dbReference>
<evidence type="ECO:0000256" key="3">
    <source>
        <dbReference type="ARBA" id="ARBA00022617"/>
    </source>
</evidence>
<comment type="caution">
    <text evidence="8">The sequence shown here is derived from an EMBL/GenBank/DDBJ whole genome shotgun (WGS) entry which is preliminary data.</text>
</comment>
<dbReference type="InterPro" id="IPR002403">
    <property type="entry name" value="Cyt_P450_E_grp-IV"/>
</dbReference>
<dbReference type="PRINTS" id="PR00385">
    <property type="entry name" value="P450"/>
</dbReference>
<sequence>MGDMRAVALCAAYFLVPLVFLLSYRVFFDPLRRYAGPVLARFTNGHAGWHALQKNHHLATYRNFERYGPVVRQGPTQLVFNTATAFQDIYLNPRLVKGYAYHGSQLTAKYPSVINAIDKDQARRKRKYMGQALTERSLRAFEVTMGREVNVFLRQLWASSRRAEIVNMSPRCERLGLDIIGLLSFGYRFNTQTEESHRFLQAVIDGMSWRINTYMLWPLLKPFEKLFMLLGAPKLLKFRRLLHTMIKARMAEDKDAHHDLYSAVANHVGKGEQGIYDGELWPEAVLFILAGGSTTAAAMSAAFFYLSRSPAAYTALATEIRSTFKSGREICAGAQLNGCTYLRACIDETMRMSPPTTSTSWRQLNPKDTSTRPWIVDGHVVPPGTQVGVHLYSLFHNEDYFPDSYEWKPERWLNPPTSDPTLGTRTGKAGNPAAMRKAFHPFLAGERSCLGKSMAYLEASLTLARTIWYFDFEVAPGAAGALGAGMPGRKDGRDRTGEYQLYDIFTGEHDGPNLVFRPRTELCSDLESEG</sequence>
<dbReference type="PRINTS" id="PR00465">
    <property type="entry name" value="EP450IV"/>
</dbReference>
<evidence type="ECO:0000256" key="5">
    <source>
        <dbReference type="ARBA" id="ARBA00023004"/>
    </source>
</evidence>
<dbReference type="SUPFAM" id="SSF48264">
    <property type="entry name" value="Cytochrome P450"/>
    <property type="match status" value="1"/>
</dbReference>
<keyword evidence="7" id="KW-1133">Transmembrane helix</keyword>
<dbReference type="PANTHER" id="PTHR24305">
    <property type="entry name" value="CYTOCHROME P450"/>
    <property type="match status" value="1"/>
</dbReference>
<dbReference type="Gene3D" id="1.10.630.10">
    <property type="entry name" value="Cytochrome P450"/>
    <property type="match status" value="1"/>
</dbReference>
<gene>
    <name evidence="8" type="ORF">PG991_001713</name>
</gene>
<evidence type="ECO:0000313" key="8">
    <source>
        <dbReference type="EMBL" id="KAK8036576.1"/>
    </source>
</evidence>
<keyword evidence="3" id="KW-0349">Heme</keyword>
<accession>A0ABR1SRV9</accession>
<evidence type="ECO:0000256" key="7">
    <source>
        <dbReference type="SAM" id="Phobius"/>
    </source>
</evidence>
<evidence type="ECO:0000256" key="2">
    <source>
        <dbReference type="ARBA" id="ARBA00010617"/>
    </source>
</evidence>
<dbReference type="Proteomes" id="UP001396898">
    <property type="component" value="Unassembled WGS sequence"/>
</dbReference>